<dbReference type="Proteomes" id="UP001497457">
    <property type="component" value="Chromosome 31b"/>
</dbReference>
<keyword evidence="1" id="KW-1133">Transmembrane helix</keyword>
<dbReference type="PANTHER" id="PTHR33530">
    <property type="entry name" value="OS01G0147100 PROTEIN"/>
    <property type="match status" value="1"/>
</dbReference>
<sequence length="125" mass="12772">MDSLCIEMPATAPEVAGQMADAAHDDRKLVRALVGGGAAKAVAALVLALYRSPGGVFVLRGGSAPFYAYYGVLVAVALLGAVEVAVGFWVSGDPDRRRGSGRLAVWVSVVPLVFVAGLGGFAVLK</sequence>
<proteinExistence type="predicted"/>
<keyword evidence="3" id="KW-1185">Reference proteome</keyword>
<evidence type="ECO:0000313" key="2">
    <source>
        <dbReference type="EMBL" id="CAL5030322.1"/>
    </source>
</evidence>
<feature type="transmembrane region" description="Helical" evidence="1">
    <location>
        <begin position="70"/>
        <end position="91"/>
    </location>
</feature>
<keyword evidence="1" id="KW-0472">Membrane</keyword>
<keyword evidence="1" id="KW-0812">Transmembrane</keyword>
<name>A0ABC9D2J3_9POAL</name>
<dbReference type="InterPro" id="IPR022149">
    <property type="entry name" value="DUF3681"/>
</dbReference>
<reference evidence="2 3" key="2">
    <citation type="submission" date="2024-10" db="EMBL/GenBank/DDBJ databases">
        <authorList>
            <person name="Ryan C."/>
        </authorList>
    </citation>
    <scope>NUCLEOTIDE SEQUENCE [LARGE SCALE GENOMIC DNA]</scope>
</reference>
<dbReference type="AlphaFoldDB" id="A0ABC9D2J3"/>
<dbReference type="PANTHER" id="PTHR33530:SF9">
    <property type="entry name" value="OS01G0184600 PROTEIN"/>
    <property type="match status" value="1"/>
</dbReference>
<gene>
    <name evidence="2" type="ORF">URODEC1_LOCUS80900</name>
</gene>
<accession>A0ABC9D2J3</accession>
<feature type="transmembrane region" description="Helical" evidence="1">
    <location>
        <begin position="29"/>
        <end position="50"/>
    </location>
</feature>
<feature type="transmembrane region" description="Helical" evidence="1">
    <location>
        <begin position="103"/>
        <end position="124"/>
    </location>
</feature>
<reference evidence="3" key="1">
    <citation type="submission" date="2024-06" db="EMBL/GenBank/DDBJ databases">
        <authorList>
            <person name="Ryan C."/>
        </authorList>
    </citation>
    <scope>NUCLEOTIDE SEQUENCE [LARGE SCALE GENOMIC DNA]</scope>
</reference>
<evidence type="ECO:0008006" key="4">
    <source>
        <dbReference type="Google" id="ProtNLM"/>
    </source>
</evidence>
<organism evidence="2 3">
    <name type="scientific">Urochloa decumbens</name>
    <dbReference type="NCBI Taxonomy" id="240449"/>
    <lineage>
        <taxon>Eukaryota</taxon>
        <taxon>Viridiplantae</taxon>
        <taxon>Streptophyta</taxon>
        <taxon>Embryophyta</taxon>
        <taxon>Tracheophyta</taxon>
        <taxon>Spermatophyta</taxon>
        <taxon>Magnoliopsida</taxon>
        <taxon>Liliopsida</taxon>
        <taxon>Poales</taxon>
        <taxon>Poaceae</taxon>
        <taxon>PACMAD clade</taxon>
        <taxon>Panicoideae</taxon>
        <taxon>Panicodae</taxon>
        <taxon>Paniceae</taxon>
        <taxon>Melinidinae</taxon>
        <taxon>Urochloa</taxon>
    </lineage>
</organism>
<evidence type="ECO:0000256" key="1">
    <source>
        <dbReference type="SAM" id="Phobius"/>
    </source>
</evidence>
<dbReference type="Pfam" id="PF12442">
    <property type="entry name" value="DUF3681"/>
    <property type="match status" value="1"/>
</dbReference>
<protein>
    <recommendedName>
        <fullName evidence="4">Integral membrane protein</fullName>
    </recommendedName>
</protein>
<dbReference type="EMBL" id="OZ075141">
    <property type="protein sequence ID" value="CAL5030322.1"/>
    <property type="molecule type" value="Genomic_DNA"/>
</dbReference>
<evidence type="ECO:0000313" key="3">
    <source>
        <dbReference type="Proteomes" id="UP001497457"/>
    </source>
</evidence>